<reference evidence="2 3" key="1">
    <citation type="submission" date="2024-04" db="EMBL/GenBank/DDBJ databases">
        <title>Genome assembly C_amara_ONT_v2.</title>
        <authorList>
            <person name="Yant L."/>
            <person name="Moore C."/>
            <person name="Slenker M."/>
        </authorList>
    </citation>
    <scope>NUCLEOTIDE SEQUENCE [LARGE SCALE GENOMIC DNA]</scope>
    <source>
        <tissue evidence="2">Leaf</tissue>
    </source>
</reference>
<sequence>MDVHNVFLHEDLEEEVYMKLPPGFRHTHPDKVCRLQKSIYGLKQAPGCWFKKLSDALLQFGFKQSYDDYSLFSYTKQGMKIRVLIYVDDLDPKINAFLDSLRSPWIYQKQGLENTFLSKAQSS</sequence>
<comment type="caution">
    <text evidence="2">The sequence shown here is derived from an EMBL/GenBank/DDBJ whole genome shotgun (WGS) entry which is preliminary data.</text>
</comment>
<dbReference type="AlphaFoldDB" id="A0ABD1AX58"/>
<dbReference type="InterPro" id="IPR043502">
    <property type="entry name" value="DNA/RNA_pol_sf"/>
</dbReference>
<dbReference type="Pfam" id="PF07727">
    <property type="entry name" value="RVT_2"/>
    <property type="match status" value="1"/>
</dbReference>
<accession>A0ABD1AX58</accession>
<dbReference type="InterPro" id="IPR013103">
    <property type="entry name" value="RVT_2"/>
</dbReference>
<proteinExistence type="predicted"/>
<evidence type="ECO:0000313" key="2">
    <source>
        <dbReference type="EMBL" id="KAL1206220.1"/>
    </source>
</evidence>
<dbReference type="SUPFAM" id="SSF56672">
    <property type="entry name" value="DNA/RNA polymerases"/>
    <property type="match status" value="1"/>
</dbReference>
<name>A0ABD1AX58_CARAN</name>
<feature type="domain" description="Reverse transcriptase Ty1/copia-type" evidence="1">
    <location>
        <begin position="1"/>
        <end position="90"/>
    </location>
</feature>
<evidence type="ECO:0000259" key="1">
    <source>
        <dbReference type="Pfam" id="PF07727"/>
    </source>
</evidence>
<protein>
    <submittedName>
        <fullName evidence="2">Retrovirus-related Pol polyprotein from transposon RE2</fullName>
    </submittedName>
</protein>
<gene>
    <name evidence="2" type="ORF">V5N11_018268</name>
</gene>
<keyword evidence="3" id="KW-1185">Reference proteome</keyword>
<organism evidence="2 3">
    <name type="scientific">Cardamine amara subsp. amara</name>
    <dbReference type="NCBI Taxonomy" id="228776"/>
    <lineage>
        <taxon>Eukaryota</taxon>
        <taxon>Viridiplantae</taxon>
        <taxon>Streptophyta</taxon>
        <taxon>Embryophyta</taxon>
        <taxon>Tracheophyta</taxon>
        <taxon>Spermatophyta</taxon>
        <taxon>Magnoliopsida</taxon>
        <taxon>eudicotyledons</taxon>
        <taxon>Gunneridae</taxon>
        <taxon>Pentapetalae</taxon>
        <taxon>rosids</taxon>
        <taxon>malvids</taxon>
        <taxon>Brassicales</taxon>
        <taxon>Brassicaceae</taxon>
        <taxon>Cardamineae</taxon>
        <taxon>Cardamine</taxon>
    </lineage>
</organism>
<dbReference type="EMBL" id="JBANAX010000506">
    <property type="protein sequence ID" value="KAL1206220.1"/>
    <property type="molecule type" value="Genomic_DNA"/>
</dbReference>
<evidence type="ECO:0000313" key="3">
    <source>
        <dbReference type="Proteomes" id="UP001558713"/>
    </source>
</evidence>
<dbReference type="Proteomes" id="UP001558713">
    <property type="component" value="Unassembled WGS sequence"/>
</dbReference>